<evidence type="ECO:0000313" key="3">
    <source>
        <dbReference type="EMBL" id="AYD46139.1"/>
    </source>
</evidence>
<evidence type="ECO:0000313" key="4">
    <source>
        <dbReference type="Proteomes" id="UP000266118"/>
    </source>
</evidence>
<dbReference type="OrthoDB" id="1122048at2"/>
<name>A0A386HKI1_9BACT</name>
<keyword evidence="4" id="KW-1185">Reference proteome</keyword>
<accession>A0A386HKI1</accession>
<dbReference type="NCBIfam" id="TIGR04183">
    <property type="entry name" value="Por_Secre_tail"/>
    <property type="match status" value="1"/>
</dbReference>
<evidence type="ECO:0000256" key="1">
    <source>
        <dbReference type="SAM" id="SignalP"/>
    </source>
</evidence>
<feature type="domain" description="Secretion system C-terminal sorting" evidence="2">
    <location>
        <begin position="125"/>
        <end position="180"/>
    </location>
</feature>
<proteinExistence type="predicted"/>
<sequence>MKKIISYLMIAVFTFTAVLAKASDINVDINNANNEMVTITVNNDNLREAISIMDVNGTVLYYTNNLPEGTVKNLDFSSVPDGQYFIKIETGNTTKAISIIKNLHDLNISAEKDLLLKPIFVKRNDNKVNVFYNNEQLATVSLNIYDNNGNLVQTISGNDLQFQKTLDFSKVPRGTYTITFVSPLLRQPCSTTFETK</sequence>
<organism evidence="3 4">
    <name type="scientific">Arachidicoccus soli</name>
    <dbReference type="NCBI Taxonomy" id="2341117"/>
    <lineage>
        <taxon>Bacteria</taxon>
        <taxon>Pseudomonadati</taxon>
        <taxon>Bacteroidota</taxon>
        <taxon>Chitinophagia</taxon>
        <taxon>Chitinophagales</taxon>
        <taxon>Chitinophagaceae</taxon>
        <taxon>Arachidicoccus</taxon>
    </lineage>
</organism>
<dbReference type="EMBL" id="CP032489">
    <property type="protein sequence ID" value="AYD46139.1"/>
    <property type="molecule type" value="Genomic_DNA"/>
</dbReference>
<feature type="signal peptide" evidence="1">
    <location>
        <begin position="1"/>
        <end position="22"/>
    </location>
</feature>
<keyword evidence="1" id="KW-0732">Signal</keyword>
<protein>
    <submittedName>
        <fullName evidence="3">T9SS C-terminal target domain-containing protein</fullName>
    </submittedName>
</protein>
<gene>
    <name evidence="3" type="ORF">D6B99_00010</name>
</gene>
<dbReference type="Proteomes" id="UP000266118">
    <property type="component" value="Chromosome"/>
</dbReference>
<dbReference type="AlphaFoldDB" id="A0A386HKI1"/>
<dbReference type="KEGG" id="ark:D6B99_00010"/>
<dbReference type="InterPro" id="IPR026444">
    <property type="entry name" value="Secre_tail"/>
</dbReference>
<dbReference type="Pfam" id="PF18962">
    <property type="entry name" value="Por_Secre_tail"/>
    <property type="match status" value="2"/>
</dbReference>
<evidence type="ECO:0000259" key="2">
    <source>
        <dbReference type="Pfam" id="PF18962"/>
    </source>
</evidence>
<dbReference type="RefSeq" id="WP_119983846.1">
    <property type="nucleotide sequence ID" value="NZ_CP032489.1"/>
</dbReference>
<feature type="domain" description="Secretion system C-terminal sorting" evidence="2">
    <location>
        <begin position="33"/>
        <end position="95"/>
    </location>
</feature>
<reference evidence="3 4" key="1">
    <citation type="submission" date="2018-09" db="EMBL/GenBank/DDBJ databases">
        <title>Arachidicoccus sp. nov., a bacterium isolated from soil.</title>
        <authorList>
            <person name="Weon H.-Y."/>
            <person name="Kwon S.-W."/>
            <person name="Lee S.A."/>
        </authorList>
    </citation>
    <scope>NUCLEOTIDE SEQUENCE [LARGE SCALE GENOMIC DNA]</scope>
    <source>
        <strain evidence="3 4">KIS59-12</strain>
    </source>
</reference>
<feature type="chain" id="PRO_5017220324" evidence="1">
    <location>
        <begin position="23"/>
        <end position="196"/>
    </location>
</feature>